<dbReference type="Gene3D" id="3.30.565.10">
    <property type="entry name" value="Histidine kinase-like ATPase, C-terminal domain"/>
    <property type="match status" value="1"/>
</dbReference>
<dbReference type="Gene3D" id="3.40.50.2300">
    <property type="match status" value="1"/>
</dbReference>
<dbReference type="GO" id="GO:0005737">
    <property type="term" value="C:cytoplasm"/>
    <property type="evidence" value="ECO:0007669"/>
    <property type="project" value="InterPro"/>
</dbReference>
<feature type="domain" description="CheW-like" evidence="10">
    <location>
        <begin position="429"/>
        <end position="571"/>
    </location>
</feature>
<dbReference type="SMART" id="SM00387">
    <property type="entry name" value="HATPase_c"/>
    <property type="match status" value="1"/>
</dbReference>
<dbReference type="PRINTS" id="PR00344">
    <property type="entry name" value="BCTRLSENSOR"/>
</dbReference>
<dbReference type="InterPro" id="IPR008207">
    <property type="entry name" value="Sig_transdc_His_kin_Hpt_dom"/>
</dbReference>
<dbReference type="InterPro" id="IPR003594">
    <property type="entry name" value="HATPase_dom"/>
</dbReference>
<dbReference type="InterPro" id="IPR051315">
    <property type="entry name" value="Bact_Chemotaxis_CheA"/>
</dbReference>
<dbReference type="Pfam" id="PF02895">
    <property type="entry name" value="H-kinase_dim"/>
    <property type="match status" value="1"/>
</dbReference>
<comment type="catalytic activity">
    <reaction evidence="1">
        <text>ATP + protein L-histidine = ADP + protein N-phospho-L-histidine.</text>
        <dbReference type="EC" id="2.7.13.3"/>
    </reaction>
</comment>
<keyword evidence="13" id="KW-1185">Reference proteome</keyword>
<evidence type="ECO:0000256" key="5">
    <source>
        <dbReference type="ARBA" id="ARBA00022777"/>
    </source>
</evidence>
<feature type="domain" description="HPt" evidence="11">
    <location>
        <begin position="1"/>
        <end position="107"/>
    </location>
</feature>
<dbReference type="EMBL" id="CP036274">
    <property type="protein sequence ID" value="QDU28487.1"/>
    <property type="molecule type" value="Genomic_DNA"/>
</dbReference>
<dbReference type="InterPro" id="IPR037006">
    <property type="entry name" value="CheA-like_homodim_sf"/>
</dbReference>
<dbReference type="InterPro" id="IPR036641">
    <property type="entry name" value="HPT_dom_sf"/>
</dbReference>
<dbReference type="Pfam" id="PF01627">
    <property type="entry name" value="Hpt"/>
    <property type="match status" value="1"/>
</dbReference>
<dbReference type="SMART" id="SM01231">
    <property type="entry name" value="H-kinase_dim"/>
    <property type="match status" value="1"/>
</dbReference>
<dbReference type="InterPro" id="IPR036890">
    <property type="entry name" value="HATPase_C_sf"/>
</dbReference>
<name>A0A517YE58_9BACT</name>
<dbReference type="SMART" id="SM00073">
    <property type="entry name" value="HPT"/>
    <property type="match status" value="1"/>
</dbReference>
<dbReference type="CDD" id="cd17546">
    <property type="entry name" value="REC_hyHK_CKI1_RcsC-like"/>
    <property type="match status" value="1"/>
</dbReference>
<feature type="modified residue" description="4-aspartylphosphate" evidence="7">
    <location>
        <position position="791"/>
    </location>
</feature>
<dbReference type="FunFam" id="3.30.565.10:FF:000016">
    <property type="entry name" value="Chemotaxis protein CheA, putative"/>
    <property type="match status" value="1"/>
</dbReference>
<dbReference type="InterPro" id="IPR004105">
    <property type="entry name" value="CheA-like_dim"/>
</dbReference>
<reference evidence="12 13" key="1">
    <citation type="submission" date="2019-02" db="EMBL/GenBank/DDBJ databases">
        <title>Deep-cultivation of Planctomycetes and their phenomic and genomic characterization uncovers novel biology.</title>
        <authorList>
            <person name="Wiegand S."/>
            <person name="Jogler M."/>
            <person name="Boedeker C."/>
            <person name="Pinto D."/>
            <person name="Vollmers J."/>
            <person name="Rivas-Marin E."/>
            <person name="Kohn T."/>
            <person name="Peeters S.H."/>
            <person name="Heuer A."/>
            <person name="Rast P."/>
            <person name="Oberbeckmann S."/>
            <person name="Bunk B."/>
            <person name="Jeske O."/>
            <person name="Meyerdierks A."/>
            <person name="Storesund J.E."/>
            <person name="Kallscheuer N."/>
            <person name="Luecker S."/>
            <person name="Lage O.M."/>
            <person name="Pohl T."/>
            <person name="Merkel B.J."/>
            <person name="Hornburger P."/>
            <person name="Mueller R.-W."/>
            <person name="Bruemmer F."/>
            <person name="Labrenz M."/>
            <person name="Spormann A.M."/>
            <person name="Op den Camp H."/>
            <person name="Overmann J."/>
            <person name="Amann R."/>
            <person name="Jetten M.S.M."/>
            <person name="Mascher T."/>
            <person name="Medema M.H."/>
            <person name="Devos D.P."/>
            <person name="Kaster A.-K."/>
            <person name="Ovreas L."/>
            <person name="Rohde M."/>
            <person name="Galperin M.Y."/>
            <person name="Jogler C."/>
        </authorList>
    </citation>
    <scope>NUCLEOTIDE SEQUENCE [LARGE SCALE GENOMIC DNA]</scope>
    <source>
        <strain evidence="12 13">ETA_A8</strain>
    </source>
</reference>
<dbReference type="Proteomes" id="UP000315017">
    <property type="component" value="Chromosome"/>
</dbReference>
<feature type="domain" description="Response regulatory" evidence="9">
    <location>
        <begin position="740"/>
        <end position="838"/>
    </location>
</feature>
<dbReference type="PROSITE" id="PS50109">
    <property type="entry name" value="HIS_KIN"/>
    <property type="match status" value="1"/>
</dbReference>
<proteinExistence type="predicted"/>
<feature type="domain" description="Histidine kinase" evidence="8">
    <location>
        <begin position="170"/>
        <end position="427"/>
    </location>
</feature>
<dbReference type="SUPFAM" id="SSF55874">
    <property type="entry name" value="ATPase domain of HSP90 chaperone/DNA topoisomerase II/histidine kinase"/>
    <property type="match status" value="1"/>
</dbReference>
<evidence type="ECO:0000256" key="3">
    <source>
        <dbReference type="ARBA" id="ARBA00022553"/>
    </source>
</evidence>
<dbReference type="CDD" id="cd00088">
    <property type="entry name" value="HPT"/>
    <property type="match status" value="1"/>
</dbReference>
<dbReference type="Gene3D" id="1.10.287.560">
    <property type="entry name" value="Histidine kinase CheA-like, homodimeric domain"/>
    <property type="match status" value="1"/>
</dbReference>
<evidence type="ECO:0000259" key="10">
    <source>
        <dbReference type="PROSITE" id="PS50851"/>
    </source>
</evidence>
<dbReference type="PROSITE" id="PS50894">
    <property type="entry name" value="HPT"/>
    <property type="match status" value="1"/>
</dbReference>
<dbReference type="Pfam" id="PF01584">
    <property type="entry name" value="CheW"/>
    <property type="match status" value="2"/>
</dbReference>
<organism evidence="12 13">
    <name type="scientific">Anatilimnocola aggregata</name>
    <dbReference type="NCBI Taxonomy" id="2528021"/>
    <lineage>
        <taxon>Bacteria</taxon>
        <taxon>Pseudomonadati</taxon>
        <taxon>Planctomycetota</taxon>
        <taxon>Planctomycetia</taxon>
        <taxon>Pirellulales</taxon>
        <taxon>Pirellulaceae</taxon>
        <taxon>Anatilimnocola</taxon>
    </lineage>
</organism>
<dbReference type="SMART" id="SM00260">
    <property type="entry name" value="CheW"/>
    <property type="match status" value="1"/>
</dbReference>
<dbReference type="InterPro" id="IPR011006">
    <property type="entry name" value="CheY-like_superfamily"/>
</dbReference>
<evidence type="ECO:0000256" key="1">
    <source>
        <dbReference type="ARBA" id="ARBA00000085"/>
    </source>
</evidence>
<dbReference type="EC" id="2.7.13.3" evidence="2"/>
<dbReference type="GO" id="GO:0006935">
    <property type="term" value="P:chemotaxis"/>
    <property type="evidence" value="ECO:0007669"/>
    <property type="project" value="InterPro"/>
</dbReference>
<dbReference type="InterPro" id="IPR036097">
    <property type="entry name" value="HisK_dim/P_sf"/>
</dbReference>
<dbReference type="OrthoDB" id="9803176at2"/>
<dbReference type="InterPro" id="IPR036061">
    <property type="entry name" value="CheW-like_dom_sf"/>
</dbReference>
<dbReference type="SUPFAM" id="SSF47384">
    <property type="entry name" value="Homodimeric domain of signal transducing histidine kinase"/>
    <property type="match status" value="1"/>
</dbReference>
<dbReference type="InterPro" id="IPR002545">
    <property type="entry name" value="CheW-lke_dom"/>
</dbReference>
<sequence>MNAADNELIDIFIIESTESLADLDQRLLAIETAGEAADPELVNQLFRAVHSVKGVAGFLGFEKIIQVAHHLESALSLVRSRQLIINEDSIETLLAGGDLLRRLVQDARQSGNYDAQDMINALQRLNQSCKASAEQQLESAESGVAALQAEFTAVPGAIANPTAPRASNENLAATAAAPEASIRVPVPVLERLMNLAGELVLTRNQMLQVIGADRRRSLSGLGNRLDQVTSELHDAIMSARMQQVGTVLNRFPRLVRDLNRRLNKQCVLQIEGAEVELDRTILEAIGDPLTHLVRNSVDHGLEMPHERVAAGKSPEGALLLRAFHEAGKVHITLSDDGKGINVQRVREKAISRGLISAEQAASLSHREVVQLIFQPGFSTAETVTDVSGRGVGMDVVKTSIQRVGGTVEIESTPNQGTTVHISLPLTLAIIPSWIVTQSNFRFAIPESAIIELVRPQAGDSNLRVETYAGRLALRWRDSLLPLLRMNDVLPANMQQADKRTAGTPQNIVIVETGRRRFGLAVDSVEGPEQIVVKALGRHLRDFKMLAGAAVLGDGSIAYVLDIAGLGAQTNLKSGKDTSRAVTEVAGEEQELQTVLLIRNGAGKLLAVPRPMITRIERIDTTQIKTTGSLRTLTYRVGTLPIVEVVDAGQPQQSLNQNAYVLVFNSAGREAGLLAHELVDVCEASTNVDTTLFYGNGLMGSLTIDGELTRLIDVYELLDCQLQQAHSNCRAEKLADEPSGVVLLAEDSAFIRQQVGRVVKAAGYHVIMAENGLKAWELLQAQPELFDVVLTDIEMPVMNGYEFCTRIRGDERFAKLPVIALTSLNSDEQIHKGAEAGID</sequence>
<dbReference type="Gene3D" id="2.30.30.40">
    <property type="entry name" value="SH3 Domains"/>
    <property type="match status" value="1"/>
</dbReference>
<dbReference type="PANTHER" id="PTHR43395">
    <property type="entry name" value="SENSOR HISTIDINE KINASE CHEA"/>
    <property type="match status" value="1"/>
</dbReference>
<feature type="modified residue" description="Phosphohistidine" evidence="6">
    <location>
        <position position="50"/>
    </location>
</feature>
<keyword evidence="3 7" id="KW-0597">Phosphoprotein</keyword>
<dbReference type="AlphaFoldDB" id="A0A517YE58"/>
<dbReference type="RefSeq" id="WP_145090865.1">
    <property type="nucleotide sequence ID" value="NZ_CP036274.1"/>
</dbReference>
<dbReference type="SUPFAM" id="SSF52172">
    <property type="entry name" value="CheY-like"/>
    <property type="match status" value="1"/>
</dbReference>
<dbReference type="CDD" id="cd16916">
    <property type="entry name" value="HATPase_CheA-like"/>
    <property type="match status" value="1"/>
</dbReference>
<keyword evidence="4 12" id="KW-0808">Transferase</keyword>
<dbReference type="Pfam" id="PF02518">
    <property type="entry name" value="HATPase_c"/>
    <property type="match status" value="1"/>
</dbReference>
<gene>
    <name evidence="12" type="primary">cheA_1</name>
    <name evidence="12" type="ORF">ETAA8_35880</name>
</gene>
<dbReference type="Gene3D" id="1.20.120.160">
    <property type="entry name" value="HPT domain"/>
    <property type="match status" value="1"/>
</dbReference>
<evidence type="ECO:0000256" key="6">
    <source>
        <dbReference type="PROSITE-ProRule" id="PRU00110"/>
    </source>
</evidence>
<evidence type="ECO:0000259" key="9">
    <source>
        <dbReference type="PROSITE" id="PS50110"/>
    </source>
</evidence>
<evidence type="ECO:0000259" key="8">
    <source>
        <dbReference type="PROSITE" id="PS50109"/>
    </source>
</evidence>
<evidence type="ECO:0000313" key="13">
    <source>
        <dbReference type="Proteomes" id="UP000315017"/>
    </source>
</evidence>
<evidence type="ECO:0000256" key="7">
    <source>
        <dbReference type="PROSITE-ProRule" id="PRU00169"/>
    </source>
</evidence>
<keyword evidence="5" id="KW-0418">Kinase</keyword>
<dbReference type="SUPFAM" id="SSF47226">
    <property type="entry name" value="Histidine-containing phosphotransfer domain, HPT domain"/>
    <property type="match status" value="1"/>
</dbReference>
<dbReference type="GO" id="GO:0000155">
    <property type="term" value="F:phosphorelay sensor kinase activity"/>
    <property type="evidence" value="ECO:0007669"/>
    <property type="project" value="InterPro"/>
</dbReference>
<dbReference type="Pfam" id="PF00072">
    <property type="entry name" value="Response_reg"/>
    <property type="match status" value="1"/>
</dbReference>
<dbReference type="InterPro" id="IPR005467">
    <property type="entry name" value="His_kinase_dom"/>
</dbReference>
<dbReference type="SUPFAM" id="SSF50341">
    <property type="entry name" value="CheW-like"/>
    <property type="match status" value="2"/>
</dbReference>
<dbReference type="PROSITE" id="PS50110">
    <property type="entry name" value="RESPONSE_REGULATORY"/>
    <property type="match status" value="1"/>
</dbReference>
<dbReference type="PANTHER" id="PTHR43395:SF1">
    <property type="entry name" value="CHEMOTAXIS PROTEIN CHEA"/>
    <property type="match status" value="1"/>
</dbReference>
<dbReference type="KEGG" id="aagg:ETAA8_35880"/>
<evidence type="ECO:0000259" key="11">
    <source>
        <dbReference type="PROSITE" id="PS50894"/>
    </source>
</evidence>
<dbReference type="InterPro" id="IPR004358">
    <property type="entry name" value="Sig_transdc_His_kin-like_C"/>
</dbReference>
<accession>A0A517YE58</accession>
<protein>
    <recommendedName>
        <fullName evidence="2">histidine kinase</fullName>
        <ecNumber evidence="2">2.7.13.3</ecNumber>
    </recommendedName>
</protein>
<evidence type="ECO:0000256" key="4">
    <source>
        <dbReference type="ARBA" id="ARBA00022679"/>
    </source>
</evidence>
<evidence type="ECO:0000313" key="12">
    <source>
        <dbReference type="EMBL" id="QDU28487.1"/>
    </source>
</evidence>
<dbReference type="PROSITE" id="PS50851">
    <property type="entry name" value="CHEW"/>
    <property type="match status" value="1"/>
</dbReference>
<evidence type="ECO:0000256" key="2">
    <source>
        <dbReference type="ARBA" id="ARBA00012438"/>
    </source>
</evidence>
<dbReference type="SMART" id="SM00448">
    <property type="entry name" value="REC"/>
    <property type="match status" value="1"/>
</dbReference>
<dbReference type="InterPro" id="IPR001789">
    <property type="entry name" value="Sig_transdc_resp-reg_receiver"/>
</dbReference>